<name>A0A363D366_9BACT</name>
<dbReference type="Gene3D" id="1.10.3720.10">
    <property type="entry name" value="MetI-like"/>
    <property type="match status" value="1"/>
</dbReference>
<sequence>MIEILRNIEFEPFILSFKLAGITTLILFIISLPIAWYLSQTKSRFKPILEAITALPIVLPPSVLGFYILVSLSHNSPIGQFFQEYFGIKLVFNFTGLIIASCFYSLPFMVQPLQGGLESINKNMLEASYISGKSKLETLFRVALPNIKPALLTAIIITFSHTVGEFGVVLMIGGSIPGETKVASIAIYEFTETMDYTNAHIYSAIMITLSFLTLLGVYIFNGKQKRVFAGLSK</sequence>
<keyword evidence="8 10" id="KW-1133">Transmembrane helix</keyword>
<reference evidence="13 14" key="1">
    <citation type="submission" date="2017-02" db="EMBL/GenBank/DDBJ databases">
        <title>Arcobacter caeni sp. nov, a new Arcobacter species isolated from reclaimed water.</title>
        <authorList>
            <person name="Figueras M.J."/>
            <person name="Perez-Cataluna A."/>
            <person name="Salas-Masso N."/>
        </authorList>
    </citation>
    <scope>NUCLEOTIDE SEQUENCE [LARGE SCALE GENOMIC DNA]</scope>
    <source>
        <strain evidence="13 14">RW17-10</strain>
    </source>
</reference>
<dbReference type="PANTHER" id="PTHR30183:SF8">
    <property type="entry name" value="MOLYBDENUM TRANSPORT SYSTEM PERMEASE"/>
    <property type="match status" value="1"/>
</dbReference>
<comment type="function">
    <text evidence="1 11">Part of the binding-protein-dependent transport system for molybdenum; probably responsible for the translocation of the substrate across the membrane.</text>
</comment>
<evidence type="ECO:0000256" key="8">
    <source>
        <dbReference type="ARBA" id="ARBA00022989"/>
    </source>
</evidence>
<evidence type="ECO:0000256" key="11">
    <source>
        <dbReference type="RuleBase" id="RU365097"/>
    </source>
</evidence>
<evidence type="ECO:0000256" key="7">
    <source>
        <dbReference type="ARBA" id="ARBA00022692"/>
    </source>
</evidence>
<dbReference type="AlphaFoldDB" id="A0A363D366"/>
<feature type="transmembrane region" description="Helical" evidence="10">
    <location>
        <begin position="20"/>
        <end position="39"/>
    </location>
</feature>
<feature type="transmembrane region" description="Helical" evidence="10">
    <location>
        <begin position="150"/>
        <end position="172"/>
    </location>
</feature>
<evidence type="ECO:0000256" key="10">
    <source>
        <dbReference type="RuleBase" id="RU363032"/>
    </source>
</evidence>
<dbReference type="InterPro" id="IPR000515">
    <property type="entry name" value="MetI-like"/>
</dbReference>
<evidence type="ECO:0000256" key="9">
    <source>
        <dbReference type="ARBA" id="ARBA00023136"/>
    </source>
</evidence>
<feature type="domain" description="ABC transmembrane type-1" evidence="12">
    <location>
        <begin position="13"/>
        <end position="220"/>
    </location>
</feature>
<comment type="caution">
    <text evidence="13">The sequence shown here is derived from an EMBL/GenBank/DDBJ whole genome shotgun (WGS) entry which is preliminary data.</text>
</comment>
<comment type="subcellular location">
    <subcellularLocation>
        <location evidence="2 10">Cell membrane</location>
        <topology evidence="2 10">Multi-pass membrane protein</topology>
    </subcellularLocation>
</comment>
<dbReference type="GO" id="GO:0005886">
    <property type="term" value="C:plasma membrane"/>
    <property type="evidence" value="ECO:0007669"/>
    <property type="project" value="UniProtKB-SubCell"/>
</dbReference>
<gene>
    <name evidence="13" type="ORF">B0174_02825</name>
</gene>
<evidence type="ECO:0000259" key="12">
    <source>
        <dbReference type="PROSITE" id="PS50928"/>
    </source>
</evidence>
<evidence type="ECO:0000313" key="14">
    <source>
        <dbReference type="Proteomes" id="UP000251135"/>
    </source>
</evidence>
<dbReference type="SUPFAM" id="SSF161098">
    <property type="entry name" value="MetI-like"/>
    <property type="match status" value="1"/>
</dbReference>
<feature type="transmembrane region" description="Helical" evidence="10">
    <location>
        <begin position="51"/>
        <end position="70"/>
    </location>
</feature>
<keyword evidence="6 11" id="KW-0500">Molybdenum</keyword>
<keyword evidence="7 10" id="KW-0812">Transmembrane</keyword>
<dbReference type="PROSITE" id="PS50928">
    <property type="entry name" value="ABC_TM1"/>
    <property type="match status" value="1"/>
</dbReference>
<accession>A0A363D366</accession>
<dbReference type="InterPro" id="IPR011867">
    <property type="entry name" value="ModB_ABC"/>
</dbReference>
<proteinExistence type="inferred from homology"/>
<dbReference type="Proteomes" id="UP000251135">
    <property type="component" value="Unassembled WGS sequence"/>
</dbReference>
<keyword evidence="4 10" id="KW-0813">Transport</keyword>
<dbReference type="RefSeq" id="WP_108558136.1">
    <property type="nucleotide sequence ID" value="NZ_MUXE01000003.1"/>
</dbReference>
<evidence type="ECO:0000256" key="6">
    <source>
        <dbReference type="ARBA" id="ARBA00022505"/>
    </source>
</evidence>
<evidence type="ECO:0000256" key="4">
    <source>
        <dbReference type="ARBA" id="ARBA00022448"/>
    </source>
</evidence>
<evidence type="ECO:0000256" key="2">
    <source>
        <dbReference type="ARBA" id="ARBA00004651"/>
    </source>
</evidence>
<evidence type="ECO:0000256" key="3">
    <source>
        <dbReference type="ARBA" id="ARBA00007069"/>
    </source>
</evidence>
<organism evidence="13 14">
    <name type="scientific">Arcobacter caeni</name>
    <dbReference type="NCBI Taxonomy" id="1912877"/>
    <lineage>
        <taxon>Bacteria</taxon>
        <taxon>Pseudomonadati</taxon>
        <taxon>Campylobacterota</taxon>
        <taxon>Epsilonproteobacteria</taxon>
        <taxon>Campylobacterales</taxon>
        <taxon>Arcobacteraceae</taxon>
        <taxon>Arcobacter</taxon>
    </lineage>
</organism>
<keyword evidence="9 10" id="KW-0472">Membrane</keyword>
<keyword evidence="5 11" id="KW-1003">Cell membrane</keyword>
<evidence type="ECO:0000313" key="13">
    <source>
        <dbReference type="EMBL" id="PUE65775.1"/>
    </source>
</evidence>
<dbReference type="CDD" id="cd06261">
    <property type="entry name" value="TM_PBP2"/>
    <property type="match status" value="1"/>
</dbReference>
<evidence type="ECO:0000256" key="1">
    <source>
        <dbReference type="ARBA" id="ARBA00002949"/>
    </source>
</evidence>
<evidence type="ECO:0000256" key="5">
    <source>
        <dbReference type="ARBA" id="ARBA00022475"/>
    </source>
</evidence>
<keyword evidence="14" id="KW-1185">Reference proteome</keyword>
<dbReference type="PANTHER" id="PTHR30183">
    <property type="entry name" value="MOLYBDENUM TRANSPORT SYSTEM PERMEASE PROTEIN MODB"/>
    <property type="match status" value="1"/>
</dbReference>
<feature type="transmembrane region" description="Helical" evidence="10">
    <location>
        <begin position="199"/>
        <end position="220"/>
    </location>
</feature>
<dbReference type="NCBIfam" id="TIGR02141">
    <property type="entry name" value="modB_ABC"/>
    <property type="match status" value="1"/>
</dbReference>
<feature type="transmembrane region" description="Helical" evidence="10">
    <location>
        <begin position="90"/>
        <end position="110"/>
    </location>
</feature>
<dbReference type="InterPro" id="IPR035906">
    <property type="entry name" value="MetI-like_sf"/>
</dbReference>
<dbReference type="EMBL" id="MUXE01000003">
    <property type="protein sequence ID" value="PUE65775.1"/>
    <property type="molecule type" value="Genomic_DNA"/>
</dbReference>
<dbReference type="GO" id="GO:0015098">
    <property type="term" value="F:molybdate ion transmembrane transporter activity"/>
    <property type="evidence" value="ECO:0007669"/>
    <property type="project" value="UniProtKB-UniRule"/>
</dbReference>
<dbReference type="OrthoDB" id="9795403at2"/>
<comment type="similarity">
    <text evidence="3 11">Belongs to the binding-protein-dependent transport system permease family. CysTW subfamily.</text>
</comment>
<protein>
    <recommendedName>
        <fullName evidence="11">Molybdenum transport system permease</fullName>
    </recommendedName>
</protein>
<dbReference type="Pfam" id="PF00528">
    <property type="entry name" value="BPD_transp_1"/>
    <property type="match status" value="1"/>
</dbReference>